<dbReference type="OrthoDB" id="187731at2"/>
<sequence>MRCPACRHPALEHDPACSRCGFSLEAIAPTMGIPPMLEAPLADLSNVLSASERRAALSTIHILHQRFPQVSFAAVLFDLTPEVAPAVHAFWLFNRGSLFSAVERAGDNHGVLLLIDTPRDRAVAMIGYGLEPFVSELTLEVCLTAASLSLAKSRYGAAIEAFVRELERQLTTLLHPLPRTFGYSEDTLWADSATRTPDPSLPAHIGTEDLY</sequence>
<keyword evidence="3" id="KW-1185">Reference proteome</keyword>
<feature type="domain" description="TPM" evidence="1">
    <location>
        <begin position="43"/>
        <end position="168"/>
    </location>
</feature>
<proteinExistence type="predicted"/>
<dbReference type="Pfam" id="PF04536">
    <property type="entry name" value="TPM_phosphatase"/>
    <property type="match status" value="1"/>
</dbReference>
<reference evidence="2 3" key="1">
    <citation type="submission" date="2019-03" db="EMBL/GenBank/DDBJ databases">
        <title>Genomic Encyclopedia of Archaeal and Bacterial Type Strains, Phase II (KMG-II): from individual species to whole genera.</title>
        <authorList>
            <person name="Goeker M."/>
        </authorList>
    </citation>
    <scope>NUCLEOTIDE SEQUENCE [LARGE SCALE GENOMIC DNA]</scope>
    <source>
        <strain evidence="2 3">ATCC 25309</strain>
    </source>
</reference>
<organism evidence="2 3">
    <name type="scientific">Prosthecobacter fusiformis</name>
    <dbReference type="NCBI Taxonomy" id="48464"/>
    <lineage>
        <taxon>Bacteria</taxon>
        <taxon>Pseudomonadati</taxon>
        <taxon>Verrucomicrobiota</taxon>
        <taxon>Verrucomicrobiia</taxon>
        <taxon>Verrucomicrobiales</taxon>
        <taxon>Verrucomicrobiaceae</taxon>
        <taxon>Prosthecobacter</taxon>
    </lineage>
</organism>
<dbReference type="Proteomes" id="UP000295662">
    <property type="component" value="Unassembled WGS sequence"/>
</dbReference>
<dbReference type="RefSeq" id="WP_133797496.1">
    <property type="nucleotide sequence ID" value="NZ_SOCA01000016.1"/>
</dbReference>
<dbReference type="Gene3D" id="3.10.310.50">
    <property type="match status" value="1"/>
</dbReference>
<comment type="caution">
    <text evidence="2">The sequence shown here is derived from an EMBL/GenBank/DDBJ whole genome shotgun (WGS) entry which is preliminary data.</text>
</comment>
<dbReference type="AlphaFoldDB" id="A0A4R7RIJ0"/>
<dbReference type="EMBL" id="SOCA01000016">
    <property type="protein sequence ID" value="TDU63118.1"/>
    <property type="molecule type" value="Genomic_DNA"/>
</dbReference>
<evidence type="ECO:0000313" key="3">
    <source>
        <dbReference type="Proteomes" id="UP000295662"/>
    </source>
</evidence>
<dbReference type="InterPro" id="IPR007621">
    <property type="entry name" value="TPM_dom"/>
</dbReference>
<protein>
    <recommendedName>
        <fullName evidence="1">TPM domain-containing protein</fullName>
    </recommendedName>
</protein>
<evidence type="ECO:0000313" key="2">
    <source>
        <dbReference type="EMBL" id="TDU63118.1"/>
    </source>
</evidence>
<accession>A0A4R7RIJ0</accession>
<name>A0A4R7RIJ0_9BACT</name>
<gene>
    <name evidence="2" type="ORF">EI77_04540</name>
</gene>
<evidence type="ECO:0000259" key="1">
    <source>
        <dbReference type="Pfam" id="PF04536"/>
    </source>
</evidence>